<dbReference type="Gene3D" id="2.30.29.30">
    <property type="entry name" value="Pleckstrin-homology domain (PH domain)/Phosphotyrosine-binding domain (PTB)"/>
    <property type="match status" value="1"/>
</dbReference>
<dbReference type="PRINTS" id="PR00935">
    <property type="entry name" value="BAND41"/>
</dbReference>
<dbReference type="Pfam" id="PF00373">
    <property type="entry name" value="FERM_M"/>
    <property type="match status" value="1"/>
</dbReference>
<dbReference type="InterPro" id="IPR035963">
    <property type="entry name" value="FERM_2"/>
</dbReference>
<feature type="non-terminal residue" evidence="6">
    <location>
        <position position="334"/>
    </location>
</feature>
<organism evidence="6 7">
    <name type="scientific">Staurois parvus</name>
    <dbReference type="NCBI Taxonomy" id="386267"/>
    <lineage>
        <taxon>Eukaryota</taxon>
        <taxon>Metazoa</taxon>
        <taxon>Chordata</taxon>
        <taxon>Craniata</taxon>
        <taxon>Vertebrata</taxon>
        <taxon>Euteleostomi</taxon>
        <taxon>Amphibia</taxon>
        <taxon>Batrachia</taxon>
        <taxon>Anura</taxon>
        <taxon>Neobatrachia</taxon>
        <taxon>Ranoidea</taxon>
        <taxon>Ranidae</taxon>
        <taxon>Staurois</taxon>
    </lineage>
</organism>
<dbReference type="SMART" id="SM01196">
    <property type="entry name" value="FERM_C"/>
    <property type="match status" value="1"/>
</dbReference>
<dbReference type="Gene3D" id="3.10.20.90">
    <property type="entry name" value="Phosphatidylinositol 3-kinase Catalytic Subunit, Chain A, domain 1"/>
    <property type="match status" value="1"/>
</dbReference>
<dbReference type="InterPro" id="IPR019749">
    <property type="entry name" value="Band_41_domain"/>
</dbReference>
<dbReference type="InterPro" id="IPR019748">
    <property type="entry name" value="FERM_central"/>
</dbReference>
<evidence type="ECO:0000313" key="6">
    <source>
        <dbReference type="EMBL" id="CAI9612569.1"/>
    </source>
</evidence>
<dbReference type="Pfam" id="PF09380">
    <property type="entry name" value="FERM_C"/>
    <property type="match status" value="1"/>
</dbReference>
<evidence type="ECO:0000256" key="3">
    <source>
        <dbReference type="ARBA" id="ARBA00022912"/>
    </source>
</evidence>
<dbReference type="SMART" id="SM00295">
    <property type="entry name" value="B41"/>
    <property type="match status" value="1"/>
</dbReference>
<keyword evidence="7" id="KW-1185">Reference proteome</keyword>
<evidence type="ECO:0000256" key="1">
    <source>
        <dbReference type="ARBA" id="ARBA00013064"/>
    </source>
</evidence>
<accession>A0ABN9GSX2</accession>
<gene>
    <name evidence="6" type="ORF">SPARVUS_LOCUS14729129</name>
</gene>
<evidence type="ECO:0000259" key="5">
    <source>
        <dbReference type="PROSITE" id="PS50057"/>
    </source>
</evidence>
<dbReference type="EMBL" id="CATNWA010019323">
    <property type="protein sequence ID" value="CAI9612569.1"/>
    <property type="molecule type" value="Genomic_DNA"/>
</dbReference>
<dbReference type="InterPro" id="IPR011993">
    <property type="entry name" value="PH-like_dom_sf"/>
</dbReference>
<dbReference type="CDD" id="cd17099">
    <property type="entry name" value="FERM_F1_PTPN14_like"/>
    <property type="match status" value="1"/>
</dbReference>
<dbReference type="SUPFAM" id="SSF54236">
    <property type="entry name" value="Ubiquitin-like"/>
    <property type="match status" value="1"/>
</dbReference>
<dbReference type="InterPro" id="IPR019747">
    <property type="entry name" value="FERM_CS"/>
</dbReference>
<sequence length="334" mass="39160">MPFKIKLRRTKRYNVLSKNCFLSRIRLLNSSEIQCTLSMDSTGLECLEAVAQRLELCETHYFGLWFVGKNQQARWVELEKPLRKQLDKFSVEPVLYFGVMFYVPNVSYLNQSVTRYQYYLQLRKNVYDGQVHCTVDQYIRLAALAIQVEFKDYNLFETQDFLRECMLFPVGWTQDATLLEELLLKVALEHKAVSGMRPEEAEVLYIQEVQQLDGYGQECFHVKDSHSNDVTLCIFFMGIFVGDNHGKSSASFRWNDIGNITHNKSAIVLELNRKEESVLFHTDDIENSKYISRLFATRMKFYKENKICTEQPITPPTIRRQPTWSRSSMSRQQA</sequence>
<reference evidence="6" key="1">
    <citation type="submission" date="2023-05" db="EMBL/GenBank/DDBJ databases">
        <authorList>
            <person name="Stuckert A."/>
        </authorList>
    </citation>
    <scope>NUCLEOTIDE SEQUENCE</scope>
</reference>
<dbReference type="CDD" id="cd14473">
    <property type="entry name" value="FERM_B-lobe"/>
    <property type="match status" value="1"/>
</dbReference>
<dbReference type="InterPro" id="IPR000299">
    <property type="entry name" value="FERM_domain"/>
</dbReference>
<dbReference type="PROSITE" id="PS50057">
    <property type="entry name" value="FERM_3"/>
    <property type="match status" value="1"/>
</dbReference>
<dbReference type="PROSITE" id="PS00660">
    <property type="entry name" value="FERM_1"/>
    <property type="match status" value="1"/>
</dbReference>
<dbReference type="InterPro" id="IPR018979">
    <property type="entry name" value="FERM_N"/>
</dbReference>
<dbReference type="InterPro" id="IPR014352">
    <property type="entry name" value="FERM/acyl-CoA-bd_prot_sf"/>
</dbReference>
<evidence type="ECO:0000256" key="2">
    <source>
        <dbReference type="ARBA" id="ARBA00022801"/>
    </source>
</evidence>
<dbReference type="PANTHER" id="PTHR45706:SF6">
    <property type="entry name" value="TYROSINE-PROTEIN PHOSPHATASE NON-RECEPTOR TYPE 14"/>
    <property type="match status" value="1"/>
</dbReference>
<comment type="caution">
    <text evidence="6">The sequence shown here is derived from an EMBL/GenBank/DDBJ whole genome shotgun (WGS) entry which is preliminary data.</text>
</comment>
<name>A0ABN9GSX2_9NEOB</name>
<evidence type="ECO:0000256" key="4">
    <source>
        <dbReference type="SAM" id="MobiDB-lite"/>
    </source>
</evidence>
<dbReference type="Pfam" id="PF09379">
    <property type="entry name" value="FERM_N"/>
    <property type="match status" value="1"/>
</dbReference>
<keyword evidence="2" id="KW-0378">Hydrolase</keyword>
<feature type="compositionally biased region" description="Polar residues" evidence="4">
    <location>
        <begin position="324"/>
        <end position="334"/>
    </location>
</feature>
<dbReference type="SUPFAM" id="SSF50729">
    <property type="entry name" value="PH domain-like"/>
    <property type="match status" value="1"/>
</dbReference>
<feature type="region of interest" description="Disordered" evidence="4">
    <location>
        <begin position="312"/>
        <end position="334"/>
    </location>
</feature>
<dbReference type="EC" id="3.1.3.48" evidence="1"/>
<dbReference type="InterPro" id="IPR018980">
    <property type="entry name" value="FERM_PH-like_C"/>
</dbReference>
<proteinExistence type="predicted"/>
<protein>
    <recommendedName>
        <fullName evidence="1">protein-tyrosine-phosphatase</fullName>
        <ecNumber evidence="1">3.1.3.48</ecNumber>
    </recommendedName>
</protein>
<keyword evidence="3" id="KW-0904">Protein phosphatase</keyword>
<dbReference type="PANTHER" id="PTHR45706">
    <property type="entry name" value="TYROSINE-PROTEIN PHOSPHATASE"/>
    <property type="match status" value="1"/>
</dbReference>
<dbReference type="Proteomes" id="UP001162483">
    <property type="component" value="Unassembled WGS sequence"/>
</dbReference>
<dbReference type="SUPFAM" id="SSF47031">
    <property type="entry name" value="Second domain of FERM"/>
    <property type="match status" value="1"/>
</dbReference>
<dbReference type="InterPro" id="IPR029071">
    <property type="entry name" value="Ubiquitin-like_domsf"/>
</dbReference>
<dbReference type="Gene3D" id="1.20.80.10">
    <property type="match status" value="1"/>
</dbReference>
<feature type="domain" description="FERM" evidence="5">
    <location>
        <begin position="21"/>
        <end position="306"/>
    </location>
</feature>
<evidence type="ECO:0000313" key="7">
    <source>
        <dbReference type="Proteomes" id="UP001162483"/>
    </source>
</evidence>